<reference evidence="2" key="1">
    <citation type="submission" date="2020-10" db="EMBL/GenBank/DDBJ databases">
        <authorList>
            <person name="Gilroy R."/>
        </authorList>
    </citation>
    <scope>NUCLEOTIDE SEQUENCE</scope>
    <source>
        <strain evidence="2">17073</strain>
    </source>
</reference>
<sequence>MKKIYALLFSMLAVTGVAAQKPVMAAGSTTCYTGSLDVTMMGAPIATGQSAT</sequence>
<comment type="caution">
    <text evidence="2">The sequence shown here is derived from an EMBL/GenBank/DDBJ whole genome shotgun (WGS) entry which is preliminary data.</text>
</comment>
<feature type="signal peptide" evidence="1">
    <location>
        <begin position="1"/>
        <end position="25"/>
    </location>
</feature>
<proteinExistence type="predicted"/>
<name>A0A9D1ILX4_9BACT</name>
<evidence type="ECO:0000313" key="2">
    <source>
        <dbReference type="EMBL" id="HIU38497.1"/>
    </source>
</evidence>
<protein>
    <submittedName>
        <fullName evidence="2">Uncharacterized protein</fullName>
    </submittedName>
</protein>
<feature type="non-terminal residue" evidence="2">
    <location>
        <position position="52"/>
    </location>
</feature>
<evidence type="ECO:0000313" key="3">
    <source>
        <dbReference type="Proteomes" id="UP000824076"/>
    </source>
</evidence>
<dbReference type="Proteomes" id="UP000824076">
    <property type="component" value="Unassembled WGS sequence"/>
</dbReference>
<evidence type="ECO:0000256" key="1">
    <source>
        <dbReference type="SAM" id="SignalP"/>
    </source>
</evidence>
<gene>
    <name evidence="2" type="ORF">IAD18_02380</name>
</gene>
<reference evidence="2" key="2">
    <citation type="journal article" date="2021" name="PeerJ">
        <title>Extensive microbial diversity within the chicken gut microbiome revealed by metagenomics and culture.</title>
        <authorList>
            <person name="Gilroy R."/>
            <person name="Ravi A."/>
            <person name="Getino M."/>
            <person name="Pursley I."/>
            <person name="Horton D.L."/>
            <person name="Alikhan N.F."/>
            <person name="Baker D."/>
            <person name="Gharbi K."/>
            <person name="Hall N."/>
            <person name="Watson M."/>
            <person name="Adriaenssens E.M."/>
            <person name="Foster-Nyarko E."/>
            <person name="Jarju S."/>
            <person name="Secka A."/>
            <person name="Antonio M."/>
            <person name="Oren A."/>
            <person name="Chaudhuri R.R."/>
            <person name="La Ragione R."/>
            <person name="Hildebrand F."/>
            <person name="Pallen M.J."/>
        </authorList>
    </citation>
    <scope>NUCLEOTIDE SEQUENCE</scope>
    <source>
        <strain evidence="2">17073</strain>
    </source>
</reference>
<feature type="chain" id="PRO_5039367931" evidence="1">
    <location>
        <begin position="26"/>
        <end position="52"/>
    </location>
</feature>
<dbReference type="EMBL" id="DVMS01000066">
    <property type="protein sequence ID" value="HIU38497.1"/>
    <property type="molecule type" value="Genomic_DNA"/>
</dbReference>
<organism evidence="2 3">
    <name type="scientific">Candidatus Limisoma intestinavium</name>
    <dbReference type="NCBI Taxonomy" id="2840856"/>
    <lineage>
        <taxon>Bacteria</taxon>
        <taxon>Pseudomonadati</taxon>
        <taxon>Bacteroidota</taxon>
        <taxon>Bacteroidia</taxon>
        <taxon>Bacteroidales</taxon>
        <taxon>Candidatus Limisoma</taxon>
    </lineage>
</organism>
<accession>A0A9D1ILX4</accession>
<keyword evidence="1" id="KW-0732">Signal</keyword>
<dbReference type="AlphaFoldDB" id="A0A9D1ILX4"/>